<evidence type="ECO:0000259" key="9">
    <source>
        <dbReference type="PROSITE" id="PS51918"/>
    </source>
</evidence>
<feature type="binding site" evidence="8">
    <location>
        <position position="40"/>
    </location>
    <ligand>
        <name>Mg(2+)</name>
        <dbReference type="ChEBI" id="CHEBI:18420"/>
    </ligand>
</feature>
<feature type="binding site" evidence="8">
    <location>
        <begin position="136"/>
        <end position="138"/>
    </location>
    <ligand>
        <name>S-adenosyl-L-methionine</name>
        <dbReference type="ChEBI" id="CHEBI:59789"/>
    </ligand>
</feature>
<keyword evidence="2 8" id="KW-0949">S-adenosyl-L-methionine</keyword>
<dbReference type="PANTHER" id="PTHR42836">
    <property type="entry name" value="7-CARBOXY-7-DEAZAGUANINE SYNTHASE"/>
    <property type="match status" value="1"/>
</dbReference>
<feature type="binding site" evidence="8">
    <location>
        <position position="38"/>
    </location>
    <ligand>
        <name>[4Fe-4S] cluster</name>
        <dbReference type="ChEBI" id="CHEBI:49883"/>
        <note>4Fe-4S-S-AdoMet</note>
    </ligand>
</feature>
<feature type="domain" description="Radical SAM core" evidence="9">
    <location>
        <begin position="18"/>
        <end position="223"/>
    </location>
</feature>
<dbReference type="Proteomes" id="UP000294289">
    <property type="component" value="Chromosome"/>
</dbReference>
<dbReference type="GO" id="GO:0008616">
    <property type="term" value="P:tRNA queuosine(34) biosynthetic process"/>
    <property type="evidence" value="ECO:0007669"/>
    <property type="project" value="UniProtKB-UniRule"/>
</dbReference>
<dbReference type="NCBIfam" id="TIGR04322">
    <property type="entry name" value="rSAM_QueE_Ecoli"/>
    <property type="match status" value="1"/>
</dbReference>
<evidence type="ECO:0000256" key="2">
    <source>
        <dbReference type="ARBA" id="ARBA00022691"/>
    </source>
</evidence>
<feature type="binding site" evidence="8">
    <location>
        <begin position="12"/>
        <end position="14"/>
    </location>
    <ligand>
        <name>substrate</name>
    </ligand>
</feature>
<comment type="caution">
    <text evidence="8">Lacks conserved residue(s) required for the propagation of feature annotation.</text>
</comment>
<dbReference type="EMBL" id="LR217737">
    <property type="protein sequence ID" value="VFP88773.1"/>
    <property type="molecule type" value="Genomic_DNA"/>
</dbReference>
<comment type="subunit">
    <text evidence="8">Homodimer.</text>
</comment>
<feature type="binding site" evidence="8">
    <location>
        <begin position="37"/>
        <end position="39"/>
    </location>
    <ligand>
        <name>S-adenosyl-L-methionine</name>
        <dbReference type="ChEBI" id="CHEBI:59789"/>
    </ligand>
</feature>
<evidence type="ECO:0000313" key="11">
    <source>
        <dbReference type="Proteomes" id="UP000294289"/>
    </source>
</evidence>
<comment type="cofactor">
    <cofactor evidence="8">
        <name>Mg(2+)</name>
        <dbReference type="ChEBI" id="CHEBI:18420"/>
    </cofactor>
</comment>
<dbReference type="SFLD" id="SFLDS00029">
    <property type="entry name" value="Radical_SAM"/>
    <property type="match status" value="1"/>
</dbReference>
<feature type="binding site" evidence="8">
    <location>
        <position position="92"/>
    </location>
    <ligand>
        <name>substrate</name>
    </ligand>
</feature>
<dbReference type="HAMAP" id="MF_00917">
    <property type="entry name" value="QueE"/>
    <property type="match status" value="1"/>
</dbReference>
<comment type="cofactor">
    <cofactor evidence="8">
        <name>[4Fe-4S] cluster</name>
        <dbReference type="ChEBI" id="CHEBI:49883"/>
    </cofactor>
    <text evidence="8">Binds 1 [4Fe-4S] cluster. The cluster is coordinated with 3 cysteines and an exchangeable S-adenosyl-L-methionine.</text>
</comment>
<comment type="function">
    <text evidence="8">Catalyzes the complex heterocyclic radical-mediated conversion of 6-carboxy-5,6,7,8-tetrahydropterin (CPH4) to 7-carboxy-7-deazaguanine (CDG), a step common to the biosynthetic pathways of all 7-deazapurine-containing compounds.</text>
</comment>
<keyword evidence="6 8" id="KW-0411">Iron-sulfur</keyword>
<evidence type="ECO:0000256" key="5">
    <source>
        <dbReference type="ARBA" id="ARBA00023004"/>
    </source>
</evidence>
<feature type="binding site" evidence="8">
    <location>
        <position position="94"/>
    </location>
    <ligand>
        <name>S-adenosyl-L-methionine</name>
        <dbReference type="ChEBI" id="CHEBI:59789"/>
    </ligand>
</feature>
<protein>
    <recommendedName>
        <fullName evidence="8">7-carboxy-7-deazaguanine synthase</fullName>
        <shortName evidence="8">CDG synthase</shortName>
        <ecNumber evidence="8">4.3.99.3</ecNumber>
    </recommendedName>
    <alternativeName>
        <fullName evidence="8">Queuosine biosynthesis protein QueE</fullName>
    </alternativeName>
</protein>
<keyword evidence="4 8" id="KW-0460">Magnesium</keyword>
<gene>
    <name evidence="8 10" type="primary">queE</name>
    <name evidence="10" type="ORF">ERCIPICE3303_596</name>
</gene>
<dbReference type="GO" id="GO:1904047">
    <property type="term" value="F:S-adenosyl-L-methionine binding"/>
    <property type="evidence" value="ECO:0007669"/>
    <property type="project" value="UniProtKB-UniRule"/>
</dbReference>
<dbReference type="OrthoDB" id="9792276at2"/>
<accession>A0A803FUH7</accession>
<evidence type="ECO:0000256" key="7">
    <source>
        <dbReference type="ARBA" id="ARBA00023239"/>
    </source>
</evidence>
<dbReference type="PANTHER" id="PTHR42836:SF1">
    <property type="entry name" value="7-CARBOXY-7-DEAZAGUANINE SYNTHASE"/>
    <property type="match status" value="1"/>
</dbReference>
<organism evidence="10 11">
    <name type="scientific">Candidatus Erwinia haradaeae</name>
    <dbReference type="NCBI Taxonomy" id="1922217"/>
    <lineage>
        <taxon>Bacteria</taxon>
        <taxon>Pseudomonadati</taxon>
        <taxon>Pseudomonadota</taxon>
        <taxon>Gammaproteobacteria</taxon>
        <taxon>Enterobacterales</taxon>
        <taxon>Erwiniaceae</taxon>
        <taxon>Erwinia</taxon>
    </lineage>
</organism>
<dbReference type="GO" id="GO:0016840">
    <property type="term" value="F:carbon-nitrogen lyase activity"/>
    <property type="evidence" value="ECO:0007669"/>
    <property type="project" value="UniProtKB-UniRule"/>
</dbReference>
<evidence type="ECO:0000256" key="3">
    <source>
        <dbReference type="ARBA" id="ARBA00022723"/>
    </source>
</evidence>
<keyword evidence="8" id="KW-0671">Queuosine biosynthesis</keyword>
<name>A0A803FUH7_9GAMM</name>
<evidence type="ECO:0000313" key="10">
    <source>
        <dbReference type="EMBL" id="VFP88773.1"/>
    </source>
</evidence>
<dbReference type="InterPro" id="IPR007197">
    <property type="entry name" value="rSAM"/>
</dbReference>
<dbReference type="PIRSF" id="PIRSF000370">
    <property type="entry name" value="QueE"/>
    <property type="match status" value="1"/>
</dbReference>
<dbReference type="PROSITE" id="PS51918">
    <property type="entry name" value="RADICAL_SAM"/>
    <property type="match status" value="1"/>
</dbReference>
<dbReference type="InterPro" id="IPR024924">
    <property type="entry name" value="7-CO-7-deazaguanine_synth-like"/>
</dbReference>
<proteinExistence type="inferred from homology"/>
<sequence>MQYPINSIFQTLQGEGLHAGVPAIFIRLQGCPIGCMWCDTKYTWKTLLNREISLEQVLIKKINTNFWCIASTKMILNTISKYKWTAKHVVITGGEPCLHDLIPLTNALETAGFSCQIETSGTHVILCTDSTWVTVSPKINMNKNYEPLHKSLVRADEIKHPVAHLHDIEKLDLYLKTINDSKPRVILLQPISQQTNAIQLCIKTCIIRNWRLSTQIQKYLNFS</sequence>
<dbReference type="GO" id="GO:0000287">
    <property type="term" value="F:magnesium ion binding"/>
    <property type="evidence" value="ECO:0007669"/>
    <property type="project" value="UniProtKB-UniRule"/>
</dbReference>
<dbReference type="SUPFAM" id="SSF102114">
    <property type="entry name" value="Radical SAM enzymes"/>
    <property type="match status" value="1"/>
</dbReference>
<dbReference type="InterPro" id="IPR013785">
    <property type="entry name" value="Aldolase_TIM"/>
</dbReference>
<dbReference type="UniPathway" id="UPA00391"/>
<dbReference type="InterPro" id="IPR058240">
    <property type="entry name" value="rSAM_sf"/>
</dbReference>
<feature type="binding site" evidence="8">
    <location>
        <position position="27"/>
    </location>
    <ligand>
        <name>substrate</name>
    </ligand>
</feature>
<dbReference type="InterPro" id="IPR027609">
    <property type="entry name" value="rSAM_QueE_proteobac"/>
</dbReference>
<feature type="binding site" evidence="8">
    <location>
        <position position="31"/>
    </location>
    <ligand>
        <name>[4Fe-4S] cluster</name>
        <dbReference type="ChEBI" id="CHEBI:49883"/>
        <note>4Fe-4S-S-AdoMet</note>
    </ligand>
</feature>
<reference evidence="10 11" key="1">
    <citation type="submission" date="2019-02" db="EMBL/GenBank/DDBJ databases">
        <authorList>
            <person name="Manzano-Marin A."/>
            <person name="Manzano-Marin A."/>
        </authorList>
    </citation>
    <scope>NUCLEOTIDE SEQUENCE [LARGE SCALE GENOMIC DNA]</scope>
    <source>
        <strain evidence="10 11">ErCipiceae</strain>
    </source>
</reference>
<comment type="pathway">
    <text evidence="8">Purine metabolism; 7-cyano-7-deazaguanine biosynthesis.</text>
</comment>
<evidence type="ECO:0000256" key="8">
    <source>
        <dbReference type="HAMAP-Rule" id="MF_00917"/>
    </source>
</evidence>
<keyword evidence="1 8" id="KW-0004">4Fe-4S</keyword>
<dbReference type="Gene3D" id="3.20.20.70">
    <property type="entry name" value="Aldolase class I"/>
    <property type="match status" value="1"/>
</dbReference>
<comment type="catalytic activity">
    <reaction evidence="8">
        <text>6-carboxy-5,6,7,8-tetrahydropterin + H(+) = 7-carboxy-7-carbaguanine + NH4(+)</text>
        <dbReference type="Rhea" id="RHEA:27974"/>
        <dbReference type="ChEBI" id="CHEBI:15378"/>
        <dbReference type="ChEBI" id="CHEBI:28938"/>
        <dbReference type="ChEBI" id="CHEBI:61032"/>
        <dbReference type="ChEBI" id="CHEBI:61036"/>
        <dbReference type="EC" id="4.3.99.3"/>
    </reaction>
</comment>
<evidence type="ECO:0000256" key="4">
    <source>
        <dbReference type="ARBA" id="ARBA00022842"/>
    </source>
</evidence>
<dbReference type="EC" id="4.3.99.3" evidence="8"/>
<comment type="similarity">
    <text evidence="8">Belongs to the radical SAM superfamily. 7-carboxy-7-deazaguanine synthase family.</text>
</comment>
<feature type="binding site" evidence="8">
    <location>
        <position position="35"/>
    </location>
    <ligand>
        <name>[4Fe-4S] cluster</name>
        <dbReference type="ChEBI" id="CHEBI:49883"/>
        <note>4Fe-4S-S-AdoMet</note>
    </ligand>
</feature>
<dbReference type="GO" id="GO:0051539">
    <property type="term" value="F:4 iron, 4 sulfur cluster binding"/>
    <property type="evidence" value="ECO:0007669"/>
    <property type="project" value="UniProtKB-UniRule"/>
</dbReference>
<comment type="cofactor">
    <cofactor evidence="8">
        <name>S-adenosyl-L-methionine</name>
        <dbReference type="ChEBI" id="CHEBI:59789"/>
    </cofactor>
    <text evidence="8">Binds 1 S-adenosyl-L-methionine per subunit.</text>
</comment>
<evidence type="ECO:0000256" key="6">
    <source>
        <dbReference type="ARBA" id="ARBA00023014"/>
    </source>
</evidence>
<keyword evidence="7 8" id="KW-0456">Lyase</keyword>
<keyword evidence="3 8" id="KW-0479">Metal-binding</keyword>
<keyword evidence="5 8" id="KW-0408">Iron</keyword>
<dbReference type="RefSeq" id="WP_157991208.1">
    <property type="nucleotide sequence ID" value="NZ_LR217737.1"/>
</dbReference>
<dbReference type="AlphaFoldDB" id="A0A803FUH7"/>
<evidence type="ECO:0000256" key="1">
    <source>
        <dbReference type="ARBA" id="ARBA00022485"/>
    </source>
</evidence>